<dbReference type="OrthoDB" id="9857825at2"/>
<organism evidence="2 3">
    <name type="scientific">Deinococcus psychrotolerans</name>
    <dbReference type="NCBI Taxonomy" id="2489213"/>
    <lineage>
        <taxon>Bacteria</taxon>
        <taxon>Thermotogati</taxon>
        <taxon>Deinococcota</taxon>
        <taxon>Deinococci</taxon>
        <taxon>Deinococcales</taxon>
        <taxon>Deinococcaceae</taxon>
        <taxon>Deinococcus</taxon>
    </lineage>
</organism>
<reference evidence="2 3" key="1">
    <citation type="submission" date="2018-11" db="EMBL/GenBank/DDBJ databases">
        <title>Deinococcus shelandsis sp. nov., isolated from South Shetland Islands soil of Antarctica.</title>
        <authorList>
            <person name="Tian J."/>
        </authorList>
    </citation>
    <scope>NUCLEOTIDE SEQUENCE [LARGE SCALE GENOMIC DNA]</scope>
    <source>
        <strain evidence="2 3">S14-83T</strain>
    </source>
</reference>
<name>A0A3G8YFS2_9DEIO</name>
<feature type="signal peptide" evidence="1">
    <location>
        <begin position="1"/>
        <end position="18"/>
    </location>
</feature>
<sequence>MKKIIAMLAALTLTTALADDVSTTVTINASVANSCVFDTAATTAASFNYVAATGSSIVANGTATLYCNKGTLALLPTGAAVLTSPVTLTKTGGDTLSATVTLGTSTDTVPVTGGTYAGGDRRVYSIVPSAAADQWSASSGSYTGSTTITVTF</sequence>
<dbReference type="Proteomes" id="UP000276417">
    <property type="component" value="Chromosome 2"/>
</dbReference>
<accession>A0A3G8YFS2</accession>
<feature type="chain" id="PRO_5017982255" description="Spore coat protein U domain-containing protein" evidence="1">
    <location>
        <begin position="19"/>
        <end position="152"/>
    </location>
</feature>
<keyword evidence="1" id="KW-0732">Signal</keyword>
<evidence type="ECO:0000313" key="2">
    <source>
        <dbReference type="EMBL" id="AZI44142.1"/>
    </source>
</evidence>
<dbReference type="EMBL" id="CP034184">
    <property type="protein sequence ID" value="AZI44142.1"/>
    <property type="molecule type" value="Genomic_DNA"/>
</dbReference>
<keyword evidence="3" id="KW-1185">Reference proteome</keyword>
<dbReference type="KEGG" id="dph:EHF33_14650"/>
<dbReference type="RefSeq" id="WP_124873504.1">
    <property type="nucleotide sequence ID" value="NZ_CP034184.1"/>
</dbReference>
<protein>
    <recommendedName>
        <fullName evidence="4">Spore coat protein U domain-containing protein</fullName>
    </recommendedName>
</protein>
<proteinExistence type="predicted"/>
<evidence type="ECO:0000313" key="3">
    <source>
        <dbReference type="Proteomes" id="UP000276417"/>
    </source>
</evidence>
<evidence type="ECO:0000256" key="1">
    <source>
        <dbReference type="SAM" id="SignalP"/>
    </source>
</evidence>
<dbReference type="AlphaFoldDB" id="A0A3G8YFS2"/>
<evidence type="ECO:0008006" key="4">
    <source>
        <dbReference type="Google" id="ProtNLM"/>
    </source>
</evidence>
<gene>
    <name evidence="2" type="ORF">EHF33_14650</name>
</gene>